<dbReference type="SMART" id="SM00448">
    <property type="entry name" value="REC"/>
    <property type="match status" value="1"/>
</dbReference>
<keyword evidence="3" id="KW-0597">Phosphoprotein</keyword>
<dbReference type="CDD" id="cd01949">
    <property type="entry name" value="GGDEF"/>
    <property type="match status" value="1"/>
</dbReference>
<dbReference type="InterPro" id="IPR050469">
    <property type="entry name" value="Diguanylate_Cyclase"/>
</dbReference>
<protein>
    <recommendedName>
        <fullName evidence="1">Stage 0 sporulation protein A homolog</fullName>
    </recommendedName>
</protein>
<dbReference type="InterPro" id="IPR043128">
    <property type="entry name" value="Rev_trsase/Diguanyl_cyclase"/>
</dbReference>
<accession>A0A2U8DSK3</accession>
<evidence type="ECO:0000259" key="5">
    <source>
        <dbReference type="PROSITE" id="PS50887"/>
    </source>
</evidence>
<dbReference type="Pfam" id="PF00072">
    <property type="entry name" value="Response_reg"/>
    <property type="match status" value="1"/>
</dbReference>
<dbReference type="PROSITE" id="PS50887">
    <property type="entry name" value="GGDEF"/>
    <property type="match status" value="1"/>
</dbReference>
<dbReference type="SUPFAM" id="SSF52172">
    <property type="entry name" value="CheY-like"/>
    <property type="match status" value="1"/>
</dbReference>
<evidence type="ECO:0000256" key="1">
    <source>
        <dbReference type="ARBA" id="ARBA00018672"/>
    </source>
</evidence>
<dbReference type="Gene3D" id="3.30.70.270">
    <property type="match status" value="1"/>
</dbReference>
<evidence type="ECO:0000313" key="6">
    <source>
        <dbReference type="EMBL" id="AWI05092.1"/>
    </source>
</evidence>
<name>A0A2U8DSK3_9CLOT</name>
<comment type="function">
    <text evidence="2">May play the central regulatory role in sporulation. It may be an element of the effector pathway responsible for the activation of sporulation genes in response to nutritional stress. Spo0A may act in concert with spo0H (a sigma factor) to control the expression of some genes that are critical to the sporulation process.</text>
</comment>
<evidence type="ECO:0000313" key="7">
    <source>
        <dbReference type="Proteomes" id="UP000244910"/>
    </source>
</evidence>
<evidence type="ECO:0000259" key="4">
    <source>
        <dbReference type="PROSITE" id="PS50110"/>
    </source>
</evidence>
<gene>
    <name evidence="6" type="ORF">B9W14_11475</name>
</gene>
<organism evidence="6 7">
    <name type="scientific">Clostridium drakei</name>
    <dbReference type="NCBI Taxonomy" id="332101"/>
    <lineage>
        <taxon>Bacteria</taxon>
        <taxon>Bacillati</taxon>
        <taxon>Bacillota</taxon>
        <taxon>Clostridia</taxon>
        <taxon>Eubacteriales</taxon>
        <taxon>Clostridiaceae</taxon>
        <taxon>Clostridium</taxon>
    </lineage>
</organism>
<reference evidence="7" key="1">
    <citation type="submission" date="2017-04" db="EMBL/GenBank/DDBJ databases">
        <authorList>
            <person name="Song Y."/>
            <person name="Cho B.-K."/>
        </authorList>
    </citation>
    <scope>NUCLEOTIDE SEQUENCE [LARGE SCALE GENOMIC DNA]</scope>
    <source>
        <strain evidence="7">SL1</strain>
    </source>
</reference>
<dbReference type="OrthoDB" id="9805474at2"/>
<feature type="domain" description="Response regulatory" evidence="4">
    <location>
        <begin position="16"/>
        <end position="132"/>
    </location>
</feature>
<dbReference type="NCBIfam" id="TIGR00254">
    <property type="entry name" value="GGDEF"/>
    <property type="match status" value="1"/>
</dbReference>
<dbReference type="KEGG" id="cdrk:B9W14_11475"/>
<dbReference type="InterPro" id="IPR001789">
    <property type="entry name" value="Sig_transdc_resp-reg_receiver"/>
</dbReference>
<dbReference type="InterPro" id="IPR011006">
    <property type="entry name" value="CheY-like_superfamily"/>
</dbReference>
<dbReference type="FunFam" id="3.30.70.270:FF:000001">
    <property type="entry name" value="Diguanylate cyclase domain protein"/>
    <property type="match status" value="1"/>
</dbReference>
<evidence type="ECO:0000256" key="2">
    <source>
        <dbReference type="ARBA" id="ARBA00024867"/>
    </source>
</evidence>
<dbReference type="EMBL" id="CP020953">
    <property type="protein sequence ID" value="AWI05092.1"/>
    <property type="molecule type" value="Genomic_DNA"/>
</dbReference>
<proteinExistence type="predicted"/>
<dbReference type="GO" id="GO:0043709">
    <property type="term" value="P:cell adhesion involved in single-species biofilm formation"/>
    <property type="evidence" value="ECO:0007669"/>
    <property type="project" value="TreeGrafter"/>
</dbReference>
<dbReference type="InterPro" id="IPR000160">
    <property type="entry name" value="GGDEF_dom"/>
</dbReference>
<feature type="modified residue" description="4-aspartylphosphate" evidence="3">
    <location>
        <position position="65"/>
    </location>
</feature>
<dbReference type="Proteomes" id="UP000244910">
    <property type="component" value="Chromosome"/>
</dbReference>
<feature type="domain" description="GGDEF" evidence="5">
    <location>
        <begin position="175"/>
        <end position="308"/>
    </location>
</feature>
<evidence type="ECO:0000256" key="3">
    <source>
        <dbReference type="PROSITE-ProRule" id="PRU00169"/>
    </source>
</evidence>
<sequence>MLITKIEGENNMANAKILVVDDDKLSLTLMTDILKAEGYMVYPFDNGSSILEMVYLIKPSAILLDIILPEIDGFEICKMLKGDIQTQDIPIIMITGRTHSSDVKKALELGAFDYIKKPIDEVELAARVKSVLRYNEYQEKLKAMAIKDGLTGLYNHTFLIEILEKEIKKHEKKSSSISFAMVDIDHFKKVNDVYGHLFGDKVLKGLSDILSESVANFGIAGRYGGEEFGIIFTNSDKEGLYNLCEKLRRNVQDNEFQIGNDKVKITVSIGACFKENSKNLKSDEIIRQADEALYKAKSSGRNKVEIVK</sequence>
<dbReference type="SMART" id="SM00267">
    <property type="entry name" value="GGDEF"/>
    <property type="match status" value="1"/>
</dbReference>
<dbReference type="InterPro" id="IPR029787">
    <property type="entry name" value="Nucleotide_cyclase"/>
</dbReference>
<keyword evidence="7" id="KW-1185">Reference proteome</keyword>
<dbReference type="AlphaFoldDB" id="A0A2U8DSK3"/>
<dbReference type="GO" id="GO:0000160">
    <property type="term" value="P:phosphorelay signal transduction system"/>
    <property type="evidence" value="ECO:0007669"/>
    <property type="project" value="InterPro"/>
</dbReference>
<dbReference type="GO" id="GO:1902201">
    <property type="term" value="P:negative regulation of bacterial-type flagellum-dependent cell motility"/>
    <property type="evidence" value="ECO:0007669"/>
    <property type="project" value="TreeGrafter"/>
</dbReference>
<dbReference type="GO" id="GO:0052621">
    <property type="term" value="F:diguanylate cyclase activity"/>
    <property type="evidence" value="ECO:0007669"/>
    <property type="project" value="TreeGrafter"/>
</dbReference>
<dbReference type="PANTHER" id="PTHR45138:SF9">
    <property type="entry name" value="DIGUANYLATE CYCLASE DGCM-RELATED"/>
    <property type="match status" value="1"/>
</dbReference>
<dbReference type="Gene3D" id="3.40.50.2300">
    <property type="match status" value="1"/>
</dbReference>
<dbReference type="SUPFAM" id="SSF55073">
    <property type="entry name" value="Nucleotide cyclase"/>
    <property type="match status" value="1"/>
</dbReference>
<dbReference type="PANTHER" id="PTHR45138">
    <property type="entry name" value="REGULATORY COMPONENTS OF SENSORY TRANSDUCTION SYSTEM"/>
    <property type="match status" value="1"/>
</dbReference>
<dbReference type="GO" id="GO:0005886">
    <property type="term" value="C:plasma membrane"/>
    <property type="evidence" value="ECO:0007669"/>
    <property type="project" value="TreeGrafter"/>
</dbReference>
<dbReference type="PROSITE" id="PS50110">
    <property type="entry name" value="RESPONSE_REGULATORY"/>
    <property type="match status" value="1"/>
</dbReference>
<dbReference type="Pfam" id="PF00990">
    <property type="entry name" value="GGDEF"/>
    <property type="match status" value="1"/>
</dbReference>